<dbReference type="SUPFAM" id="SSF50044">
    <property type="entry name" value="SH3-domain"/>
    <property type="match status" value="1"/>
</dbReference>
<gene>
    <name evidence="5" type="ORF">PICST_33170</name>
</gene>
<dbReference type="InterPro" id="IPR001452">
    <property type="entry name" value="SH3_domain"/>
</dbReference>
<dbReference type="KEGG" id="pic:PICST_33170"/>
<dbReference type="PANTHER" id="PTHR47174">
    <property type="entry name" value="BRIDGING INTEGRATOR 3"/>
    <property type="match status" value="1"/>
</dbReference>
<dbReference type="Gene3D" id="1.20.1270.60">
    <property type="entry name" value="Arfaptin homology (AH) domain/BAR domain"/>
    <property type="match status" value="1"/>
</dbReference>
<dbReference type="PRINTS" id="PR00452">
    <property type="entry name" value="SH3DOMAIN"/>
</dbReference>
<dbReference type="GO" id="GO:0006897">
    <property type="term" value="P:endocytosis"/>
    <property type="evidence" value="ECO:0007669"/>
    <property type="project" value="InterPro"/>
</dbReference>
<dbReference type="STRING" id="322104.A3LYH0"/>
<dbReference type="PROSITE" id="PS50002">
    <property type="entry name" value="SH3"/>
    <property type="match status" value="1"/>
</dbReference>
<evidence type="ECO:0000256" key="3">
    <source>
        <dbReference type="SAM" id="Coils"/>
    </source>
</evidence>
<dbReference type="GO" id="GO:0030479">
    <property type="term" value="C:actin cortical patch"/>
    <property type="evidence" value="ECO:0007669"/>
    <property type="project" value="TreeGrafter"/>
</dbReference>
<sequence>MSVGKLKKGLTEFGSSVKDTVVSVSDTVTTVRIHRDYDKDDELIEHYKHDLSKAKSGLSYIASQQKKMASSHWGKLFKLNIRIVEHFIQLLGTDSLSFKGIEDYYHDFDKFQATEEIPMVHPKERQFLIESVHSELVNYMSSLQQGKFKITQDWDIHEKSLKLRITEMNKHISDTLKLIKKRNKKKTNYIKTEHKISKLMKKTAPLETKEQDQLNTLESSLKEEEKEYTKINDKLKSILPHVISFLDEFVENITKIILCKQVETYKEIAQMLDYFCTFHGFLDTSGDPHNKIQSYEDIISKWEEATTPTRLQIESFISIIYDKKPELIDTEIDEKDKTSSAAKMWNKITDKVVEKKHTVKTKDHVNGIFNDYLSVDPLQAFLQNNDPNSNISETYHPSKVVDVDDVYIPKPVTAPVISPKLPPRVNTAHSSKPLPTVAANKVTTPLPPLPPDRFVYNSNFSRSDSLDSIHSDNESIISDSSSHSTTSLVSDILLHNASADVVNKHLKKVYNSSKNDIKYSPIPERFADLDIPPATDDLIFQKTTTVTYKLHEFNKFFDKIIALSDSMQLDRRVLEAKYDFPGIEPGDLSFKTGDKIEIIFDFQSIDTLYSNDQKNWLIGASKFGQDHFRIGFVPSNYF</sequence>
<accession>A3LYH0</accession>
<dbReference type="Gene3D" id="2.30.30.40">
    <property type="entry name" value="SH3 Domains"/>
    <property type="match status" value="1"/>
</dbReference>
<dbReference type="HOGENOM" id="CLU_030036_0_0_1"/>
<keyword evidence="6" id="KW-1185">Reference proteome</keyword>
<dbReference type="InterPro" id="IPR036028">
    <property type="entry name" value="SH3-like_dom_sf"/>
</dbReference>
<feature type="coiled-coil region" evidence="3">
    <location>
        <begin position="207"/>
        <end position="234"/>
    </location>
</feature>
<dbReference type="EMBL" id="CP000500">
    <property type="protein sequence ID" value="ABN67634.2"/>
    <property type="molecule type" value="Genomic_DNA"/>
</dbReference>
<dbReference type="AlphaFoldDB" id="A3LYH0"/>
<keyword evidence="1 2" id="KW-0728">SH3 domain</keyword>
<dbReference type="InterPro" id="IPR046982">
    <property type="entry name" value="BIN3/RVS161-like"/>
</dbReference>
<dbReference type="RefSeq" id="XP_001385663.2">
    <property type="nucleotide sequence ID" value="XM_001385626.1"/>
</dbReference>
<dbReference type="InterPro" id="IPR027267">
    <property type="entry name" value="AH/BAR_dom_sf"/>
</dbReference>
<evidence type="ECO:0000256" key="2">
    <source>
        <dbReference type="PROSITE-ProRule" id="PRU00192"/>
    </source>
</evidence>
<dbReference type="eggNOG" id="ENOG502T2HC">
    <property type="taxonomic scope" value="Eukaryota"/>
</dbReference>
<evidence type="ECO:0000259" key="4">
    <source>
        <dbReference type="PROSITE" id="PS50002"/>
    </source>
</evidence>
<reference evidence="5 6" key="1">
    <citation type="journal article" date="2007" name="Nat. Biotechnol.">
        <title>Genome sequence of the lignocellulose-bioconverting and xylose-fermenting yeast Pichia stipitis.</title>
        <authorList>
            <person name="Jeffries T.W."/>
            <person name="Grigoriev I.V."/>
            <person name="Grimwood J."/>
            <person name="Laplaza J.M."/>
            <person name="Aerts A."/>
            <person name="Salamov A."/>
            <person name="Schmutz J."/>
            <person name="Lindquist E."/>
            <person name="Dehal P."/>
            <person name="Shapiro H."/>
            <person name="Jin Y.S."/>
            <person name="Passoth V."/>
            <person name="Richardson P.M."/>
        </authorList>
    </citation>
    <scope>NUCLEOTIDE SEQUENCE [LARGE SCALE GENOMIC DNA]</scope>
    <source>
        <strain evidence="6">ATCC 58785 / CBS 6054 / NBRC 10063 / NRRL Y-11545</strain>
    </source>
</reference>
<dbReference type="InParanoid" id="A3LYH0"/>
<name>A3LYH0_PICST</name>
<dbReference type="PANTHER" id="PTHR47174:SF1">
    <property type="entry name" value="REDUCED VIABILITY UPON STARVATION PROTEIN 167"/>
    <property type="match status" value="1"/>
</dbReference>
<proteinExistence type="predicted"/>
<dbReference type="Proteomes" id="UP000002258">
    <property type="component" value="Chromosome 6"/>
</dbReference>
<organism evidence="5 6">
    <name type="scientific">Scheffersomyces stipitis (strain ATCC 58785 / CBS 6054 / NBRC 10063 / NRRL Y-11545)</name>
    <name type="common">Yeast</name>
    <name type="synonym">Pichia stipitis</name>
    <dbReference type="NCBI Taxonomy" id="322104"/>
    <lineage>
        <taxon>Eukaryota</taxon>
        <taxon>Fungi</taxon>
        <taxon>Dikarya</taxon>
        <taxon>Ascomycota</taxon>
        <taxon>Saccharomycotina</taxon>
        <taxon>Pichiomycetes</taxon>
        <taxon>Debaryomycetaceae</taxon>
        <taxon>Scheffersomyces</taxon>
    </lineage>
</organism>
<dbReference type="GO" id="GO:1990528">
    <property type="term" value="C:Rvs161p-Rvs167p complex"/>
    <property type="evidence" value="ECO:0007669"/>
    <property type="project" value="TreeGrafter"/>
</dbReference>
<dbReference type="Pfam" id="PF00018">
    <property type="entry name" value="SH3_1"/>
    <property type="match status" value="1"/>
</dbReference>
<dbReference type="GO" id="GO:0031097">
    <property type="term" value="C:medial cortex"/>
    <property type="evidence" value="ECO:0007669"/>
    <property type="project" value="TreeGrafter"/>
</dbReference>
<dbReference type="GO" id="GO:0051666">
    <property type="term" value="P:actin cortical patch localization"/>
    <property type="evidence" value="ECO:0007669"/>
    <property type="project" value="InterPro"/>
</dbReference>
<dbReference type="OrthoDB" id="10255128at2759"/>
<dbReference type="OMA" id="HVHPKEM"/>
<dbReference type="GO" id="GO:0097320">
    <property type="term" value="P:plasma membrane tubulation"/>
    <property type="evidence" value="ECO:0007669"/>
    <property type="project" value="TreeGrafter"/>
</dbReference>
<protein>
    <recommendedName>
        <fullName evidence="4">SH3 domain-containing protein</fullName>
    </recommendedName>
</protein>
<dbReference type="GeneID" id="4840241"/>
<dbReference type="GO" id="GO:0008289">
    <property type="term" value="F:lipid binding"/>
    <property type="evidence" value="ECO:0007669"/>
    <property type="project" value="TreeGrafter"/>
</dbReference>
<keyword evidence="3" id="KW-0175">Coiled coil</keyword>
<evidence type="ECO:0000313" key="5">
    <source>
        <dbReference type="EMBL" id="ABN67634.2"/>
    </source>
</evidence>
<evidence type="ECO:0000313" key="6">
    <source>
        <dbReference type="Proteomes" id="UP000002258"/>
    </source>
</evidence>
<evidence type="ECO:0000256" key="1">
    <source>
        <dbReference type="ARBA" id="ARBA00022443"/>
    </source>
</evidence>
<feature type="domain" description="SH3" evidence="4">
    <location>
        <begin position="569"/>
        <end position="638"/>
    </location>
</feature>
<dbReference type="GO" id="GO:0043332">
    <property type="term" value="C:mating projection tip"/>
    <property type="evidence" value="ECO:0007669"/>
    <property type="project" value="TreeGrafter"/>
</dbReference>
<dbReference type="SUPFAM" id="SSF103657">
    <property type="entry name" value="BAR/IMD domain-like"/>
    <property type="match status" value="1"/>
</dbReference>